<evidence type="ECO:0000313" key="2">
    <source>
        <dbReference type="EMBL" id="KAB0801732.1"/>
    </source>
</evidence>
<accession>A0A5N4AWJ0</accession>
<dbReference type="EMBL" id="VVIM01000002">
    <property type="protein sequence ID" value="KAB0801732.1"/>
    <property type="molecule type" value="Genomic_DNA"/>
</dbReference>
<keyword evidence="1" id="KW-0175">Coiled coil</keyword>
<dbReference type="Gene3D" id="1.10.287.540">
    <property type="entry name" value="Helix hairpin bin"/>
    <property type="match status" value="1"/>
</dbReference>
<dbReference type="AlphaFoldDB" id="A0A5N4AWJ0"/>
<comment type="caution">
    <text evidence="2">The sequence shown here is derived from an EMBL/GenBank/DDBJ whole genome shotgun (WGS) entry which is preliminary data.</text>
</comment>
<evidence type="ECO:0000256" key="1">
    <source>
        <dbReference type="SAM" id="Coils"/>
    </source>
</evidence>
<dbReference type="InParanoid" id="A0A5N4AWJ0"/>
<protein>
    <submittedName>
        <fullName evidence="2">Uncharacterized protein</fullName>
    </submittedName>
</protein>
<sequence>MPAGTRSTSASASGDDDSTVEKVVSKMITSQTFVELASQIRACIASEFQVQLKVFSEKVVQLENELSDTKSDLSKISTELDVVKSELLAVKTELKTSKDETEQYSRRNSLRIFGVPETANEDVTSIVAALCKDHLELPITTDMIDCAHRLPAKEGETRPIIVKFIARNVKNLIFKSKKRLKGSKIVICEDLTKYRQQLLKECIKMYGSKQVWTSECNIFVKRGPKDIKRIKSPSDLNN</sequence>
<keyword evidence="3" id="KW-1185">Reference proteome</keyword>
<dbReference type="PANTHER" id="PTHR11505">
    <property type="entry name" value="L1 TRANSPOSABLE ELEMENT-RELATED"/>
    <property type="match status" value="1"/>
</dbReference>
<reference evidence="2 3" key="1">
    <citation type="journal article" date="2018" name="Elife">
        <title>Firefly genomes illuminate parallel origins of bioluminescence in beetles.</title>
        <authorList>
            <person name="Fallon T.R."/>
            <person name="Lower S.E."/>
            <person name="Chang C.H."/>
            <person name="Bessho-Uehara M."/>
            <person name="Martin G.J."/>
            <person name="Bewick A.J."/>
            <person name="Behringer M."/>
            <person name="Debat H.J."/>
            <person name="Wong I."/>
            <person name="Day J.C."/>
            <person name="Suvorov A."/>
            <person name="Silva C.J."/>
            <person name="Stanger-Hall K.F."/>
            <person name="Hall D.W."/>
            <person name="Schmitz R.J."/>
            <person name="Nelson D.R."/>
            <person name="Lewis S.M."/>
            <person name="Shigenobu S."/>
            <person name="Bybee S.M."/>
            <person name="Larracuente A.M."/>
            <person name="Oba Y."/>
            <person name="Weng J.K."/>
        </authorList>
    </citation>
    <scope>NUCLEOTIDE SEQUENCE [LARGE SCALE GENOMIC DNA]</scope>
    <source>
        <strain evidence="2">1611_PpyrPB1</strain>
        <tissue evidence="2">Whole body</tissue>
    </source>
</reference>
<dbReference type="InterPro" id="IPR004244">
    <property type="entry name" value="Transposase_22"/>
</dbReference>
<proteinExistence type="predicted"/>
<evidence type="ECO:0000313" key="3">
    <source>
        <dbReference type="Proteomes" id="UP000327044"/>
    </source>
</evidence>
<name>A0A5N4AWJ0_PHOPY</name>
<organism evidence="2 3">
    <name type="scientific">Photinus pyralis</name>
    <name type="common">Common eastern firefly</name>
    <name type="synonym">Lampyris pyralis</name>
    <dbReference type="NCBI Taxonomy" id="7054"/>
    <lineage>
        <taxon>Eukaryota</taxon>
        <taxon>Metazoa</taxon>
        <taxon>Ecdysozoa</taxon>
        <taxon>Arthropoda</taxon>
        <taxon>Hexapoda</taxon>
        <taxon>Insecta</taxon>
        <taxon>Pterygota</taxon>
        <taxon>Neoptera</taxon>
        <taxon>Endopterygota</taxon>
        <taxon>Coleoptera</taxon>
        <taxon>Polyphaga</taxon>
        <taxon>Elateriformia</taxon>
        <taxon>Elateroidea</taxon>
        <taxon>Lampyridae</taxon>
        <taxon>Lampyrinae</taxon>
        <taxon>Photinus</taxon>
    </lineage>
</organism>
<feature type="coiled-coil region" evidence="1">
    <location>
        <begin position="45"/>
        <end position="79"/>
    </location>
</feature>
<gene>
    <name evidence="2" type="ORF">PPYR_03918</name>
</gene>
<dbReference type="Proteomes" id="UP000327044">
    <property type="component" value="Unassembled WGS sequence"/>
</dbReference>
<dbReference type="Gene3D" id="3.30.70.1820">
    <property type="entry name" value="L1 transposable element, RRM domain"/>
    <property type="match status" value="1"/>
</dbReference>